<evidence type="ECO:0000256" key="1">
    <source>
        <dbReference type="SAM" id="MobiDB-lite"/>
    </source>
</evidence>
<organism evidence="3 4">
    <name type="scientific">Mycolicibacterium fluoranthenivorans</name>
    <dbReference type="NCBI Taxonomy" id="258505"/>
    <lineage>
        <taxon>Bacteria</taxon>
        <taxon>Bacillati</taxon>
        <taxon>Actinomycetota</taxon>
        <taxon>Actinomycetes</taxon>
        <taxon>Mycobacteriales</taxon>
        <taxon>Mycobacteriaceae</taxon>
        <taxon>Mycolicibacterium</taxon>
    </lineage>
</organism>
<keyword evidence="2" id="KW-0732">Signal</keyword>
<evidence type="ECO:0008006" key="5">
    <source>
        <dbReference type="Google" id="ProtNLM"/>
    </source>
</evidence>
<feature type="signal peptide" evidence="2">
    <location>
        <begin position="1"/>
        <end position="25"/>
    </location>
</feature>
<accession>A0A7G8PAM7</accession>
<dbReference type="KEGG" id="mflu:HZU40_24795"/>
<dbReference type="EMBL" id="CP059894">
    <property type="protein sequence ID" value="QNJ91393.1"/>
    <property type="molecule type" value="Genomic_DNA"/>
</dbReference>
<evidence type="ECO:0000256" key="2">
    <source>
        <dbReference type="SAM" id="SignalP"/>
    </source>
</evidence>
<feature type="region of interest" description="Disordered" evidence="1">
    <location>
        <begin position="27"/>
        <end position="46"/>
    </location>
</feature>
<feature type="chain" id="PRO_5038809322" description="Lipoprotein LppN" evidence="2">
    <location>
        <begin position="26"/>
        <end position="165"/>
    </location>
</feature>
<dbReference type="PROSITE" id="PS51257">
    <property type="entry name" value="PROKAR_LIPOPROTEIN"/>
    <property type="match status" value="1"/>
</dbReference>
<reference evidence="3 4" key="1">
    <citation type="submission" date="2020-07" db="EMBL/GenBank/DDBJ databases">
        <title>Draft genome sequence of four isobutane-metabolizing strains capable of cometabolically degrading diverse ether contaminants.</title>
        <authorList>
            <person name="Chen W."/>
            <person name="Faulkner N."/>
            <person name="Smith C."/>
            <person name="Hyman M."/>
        </authorList>
    </citation>
    <scope>NUCLEOTIDE SEQUENCE [LARGE SCALE GENOMIC DNA]</scope>
    <source>
        <strain evidence="3 4">2A</strain>
    </source>
</reference>
<dbReference type="Proteomes" id="UP000515498">
    <property type="component" value="Chromosome"/>
</dbReference>
<dbReference type="AlphaFoldDB" id="A0A7G8PAM7"/>
<name>A0A7G8PAM7_9MYCO</name>
<protein>
    <recommendedName>
        <fullName evidence="5">Lipoprotein LppN</fullName>
    </recommendedName>
</protein>
<gene>
    <name evidence="3" type="ORF">HZU40_24795</name>
</gene>
<evidence type="ECO:0000313" key="3">
    <source>
        <dbReference type="EMBL" id="QNJ91393.1"/>
    </source>
</evidence>
<proteinExistence type="predicted"/>
<feature type="compositionally biased region" description="Low complexity" evidence="1">
    <location>
        <begin position="33"/>
        <end position="44"/>
    </location>
</feature>
<sequence length="165" mass="16951">MRTGRLPAPVTISAAILLASCGAHPTAAPPAPTTADTPTSHSAPVPAPAPRTLSWFNLQVGDCVDQIPAVDEGAVEVTLVDCATPHRAEVYQRAPIPVDAAVTEVANQRCNDALTAYTGASGGYTVSYLIDSNQDRTADNPLPSIVICLLQDAGGGALTRSAHGR</sequence>
<evidence type="ECO:0000313" key="4">
    <source>
        <dbReference type="Proteomes" id="UP000515498"/>
    </source>
</evidence>